<reference evidence="15" key="1">
    <citation type="journal article" date="2019" name="Int. J. Syst. Evol. Microbiol.">
        <title>The Global Catalogue of Microorganisms (GCM) 10K type strain sequencing project: providing services to taxonomists for standard genome sequencing and annotation.</title>
        <authorList>
            <consortium name="The Broad Institute Genomics Platform"/>
            <consortium name="The Broad Institute Genome Sequencing Center for Infectious Disease"/>
            <person name="Wu L."/>
            <person name="Ma J."/>
        </authorList>
    </citation>
    <scope>NUCLEOTIDE SEQUENCE [LARGE SCALE GENOMIC DNA]</scope>
    <source>
        <strain evidence="15">NBRC 103632</strain>
    </source>
</reference>
<evidence type="ECO:0000256" key="9">
    <source>
        <dbReference type="ARBA" id="ARBA00023136"/>
    </source>
</evidence>
<dbReference type="GO" id="GO:0015833">
    <property type="term" value="P:peptide transport"/>
    <property type="evidence" value="ECO:0007669"/>
    <property type="project" value="UniProtKB-KW"/>
</dbReference>
<evidence type="ECO:0000256" key="10">
    <source>
        <dbReference type="ARBA" id="ARBA00024202"/>
    </source>
</evidence>
<dbReference type="GO" id="GO:0015031">
    <property type="term" value="P:protein transport"/>
    <property type="evidence" value="ECO:0007669"/>
    <property type="project" value="UniProtKB-KW"/>
</dbReference>
<keyword evidence="9 12" id="KW-0472">Membrane</keyword>
<keyword evidence="8 12" id="KW-1133">Transmembrane helix</keyword>
<dbReference type="PANTHER" id="PTHR43386">
    <property type="entry name" value="OLIGOPEPTIDE TRANSPORT SYSTEM PERMEASE PROTEIN APPC"/>
    <property type="match status" value="1"/>
</dbReference>
<dbReference type="SUPFAM" id="SSF161098">
    <property type="entry name" value="MetI-like"/>
    <property type="match status" value="1"/>
</dbReference>
<keyword evidence="15" id="KW-1185">Reference proteome</keyword>
<evidence type="ECO:0000313" key="14">
    <source>
        <dbReference type="EMBL" id="GLS72727.1"/>
    </source>
</evidence>
<dbReference type="EMBL" id="BSPL01000023">
    <property type="protein sequence ID" value="GLS72727.1"/>
    <property type="molecule type" value="Genomic_DNA"/>
</dbReference>
<proteinExistence type="inferred from homology"/>
<dbReference type="Pfam" id="PF00528">
    <property type="entry name" value="BPD_transp_1"/>
    <property type="match status" value="1"/>
</dbReference>
<comment type="similarity">
    <text evidence="10">Belongs to the binding-protein-dependent transport system permease family. OppBC subfamily.</text>
</comment>
<keyword evidence="5 12" id="KW-0812">Transmembrane</keyword>
<dbReference type="Pfam" id="PF12911">
    <property type="entry name" value="OppC_N"/>
    <property type="match status" value="1"/>
</dbReference>
<dbReference type="Proteomes" id="UP001157440">
    <property type="component" value="Unassembled WGS sequence"/>
</dbReference>
<accession>A0AA37TIM2</accession>
<feature type="transmembrane region" description="Helical" evidence="12">
    <location>
        <begin position="227"/>
        <end position="245"/>
    </location>
</feature>
<keyword evidence="2 12" id="KW-0813">Transport</keyword>
<dbReference type="PROSITE" id="PS51257">
    <property type="entry name" value="PROKAR_LIPOPROTEIN"/>
    <property type="match status" value="1"/>
</dbReference>
<dbReference type="RefSeq" id="WP_373323669.1">
    <property type="nucleotide sequence ID" value="NZ_BPQZ01000003.1"/>
</dbReference>
<feature type="transmembrane region" description="Helical" evidence="12">
    <location>
        <begin position="21"/>
        <end position="41"/>
    </location>
</feature>
<dbReference type="InterPro" id="IPR025966">
    <property type="entry name" value="OppC_N"/>
</dbReference>
<dbReference type="GO" id="GO:0005886">
    <property type="term" value="C:plasma membrane"/>
    <property type="evidence" value="ECO:0007669"/>
    <property type="project" value="UniProtKB-SubCell"/>
</dbReference>
<feature type="transmembrane region" description="Helical" evidence="12">
    <location>
        <begin position="329"/>
        <end position="352"/>
    </location>
</feature>
<dbReference type="AlphaFoldDB" id="A0AA37TIM2"/>
<dbReference type="InterPro" id="IPR000515">
    <property type="entry name" value="MetI-like"/>
</dbReference>
<dbReference type="PROSITE" id="PS50928">
    <property type="entry name" value="ABC_TM1"/>
    <property type="match status" value="1"/>
</dbReference>
<feature type="transmembrane region" description="Helical" evidence="12">
    <location>
        <begin position="165"/>
        <end position="190"/>
    </location>
</feature>
<protein>
    <recommendedName>
        <fullName evidence="11">Oligopeptide transport system permease protein OppC</fullName>
    </recommendedName>
</protein>
<dbReference type="GO" id="GO:0055085">
    <property type="term" value="P:transmembrane transport"/>
    <property type="evidence" value="ECO:0007669"/>
    <property type="project" value="InterPro"/>
</dbReference>
<dbReference type="PANTHER" id="PTHR43386:SF2">
    <property type="entry name" value="OLIGOPEPTIDE TRANSPORT SYSTEM PERMEASE PROTEIN OPPC"/>
    <property type="match status" value="1"/>
</dbReference>
<name>A0AA37TIM2_9HYPH</name>
<keyword evidence="4" id="KW-0997">Cell inner membrane</keyword>
<evidence type="ECO:0000256" key="1">
    <source>
        <dbReference type="ARBA" id="ARBA00004429"/>
    </source>
</evidence>
<sequence length="364" mass="39080">MQILARPARRTLGRVARERTAMAALTVLVLIALACLIGPALTGHDPERAYPDLRQLPAGLTVQPDAAHLGPALERLAFRMRVRLDAVVRDRDAVRLSLSSDAGVDRRSLVYLPRSGLFGAPEVVEERDSGRSLVVAVPLRRLHFPFGTDIQGRDLLTRCLVAGRISLAIGLMASLAALLIGVLYGAAAGFLGGAVDAVMMRFVDVLYALPFVFFVILLLVFFRPSVLLMLVAIAAVEWLDMGRVVRAQTLSLRTRDFVRAAQALGLDARRIILRHIIPNTLGPVAVTATLLVPQVILLESFLSFLGLGVQEPQTSWGVLIAEGARSIEAAPHLLAAPAAFLIATLVALNLLGDGLADALDPRSD</sequence>
<gene>
    <name evidence="14" type="ORF">GCM10007890_47420</name>
</gene>
<feature type="transmembrane region" description="Helical" evidence="12">
    <location>
        <begin position="202"/>
        <end position="221"/>
    </location>
</feature>
<evidence type="ECO:0000256" key="8">
    <source>
        <dbReference type="ARBA" id="ARBA00022989"/>
    </source>
</evidence>
<evidence type="ECO:0000256" key="3">
    <source>
        <dbReference type="ARBA" id="ARBA00022475"/>
    </source>
</evidence>
<feature type="transmembrane region" description="Helical" evidence="12">
    <location>
        <begin position="284"/>
        <end position="309"/>
    </location>
</feature>
<keyword evidence="6" id="KW-0571">Peptide transport</keyword>
<evidence type="ECO:0000256" key="11">
    <source>
        <dbReference type="ARBA" id="ARBA00072251"/>
    </source>
</evidence>
<dbReference type="InterPro" id="IPR050366">
    <property type="entry name" value="BP-dependent_transpt_permease"/>
</dbReference>
<dbReference type="Gene3D" id="1.10.3720.10">
    <property type="entry name" value="MetI-like"/>
    <property type="match status" value="1"/>
</dbReference>
<evidence type="ECO:0000259" key="13">
    <source>
        <dbReference type="PROSITE" id="PS50928"/>
    </source>
</evidence>
<evidence type="ECO:0000256" key="7">
    <source>
        <dbReference type="ARBA" id="ARBA00022927"/>
    </source>
</evidence>
<evidence type="ECO:0000256" key="5">
    <source>
        <dbReference type="ARBA" id="ARBA00022692"/>
    </source>
</evidence>
<evidence type="ECO:0000313" key="15">
    <source>
        <dbReference type="Proteomes" id="UP001157440"/>
    </source>
</evidence>
<evidence type="ECO:0000256" key="6">
    <source>
        <dbReference type="ARBA" id="ARBA00022856"/>
    </source>
</evidence>
<evidence type="ECO:0000256" key="4">
    <source>
        <dbReference type="ARBA" id="ARBA00022519"/>
    </source>
</evidence>
<dbReference type="InterPro" id="IPR035906">
    <property type="entry name" value="MetI-like_sf"/>
</dbReference>
<comment type="caution">
    <text evidence="14">The sequence shown here is derived from an EMBL/GenBank/DDBJ whole genome shotgun (WGS) entry which is preliminary data.</text>
</comment>
<evidence type="ECO:0000256" key="2">
    <source>
        <dbReference type="ARBA" id="ARBA00022448"/>
    </source>
</evidence>
<keyword evidence="3" id="KW-1003">Cell membrane</keyword>
<feature type="domain" description="ABC transmembrane type-1" evidence="13">
    <location>
        <begin position="163"/>
        <end position="352"/>
    </location>
</feature>
<dbReference type="CDD" id="cd06261">
    <property type="entry name" value="TM_PBP2"/>
    <property type="match status" value="1"/>
</dbReference>
<keyword evidence="7" id="KW-0653">Protein transport</keyword>
<organism evidence="14 15">
    <name type="scientific">Methylobacterium tardum</name>
    <dbReference type="NCBI Taxonomy" id="374432"/>
    <lineage>
        <taxon>Bacteria</taxon>
        <taxon>Pseudomonadati</taxon>
        <taxon>Pseudomonadota</taxon>
        <taxon>Alphaproteobacteria</taxon>
        <taxon>Hyphomicrobiales</taxon>
        <taxon>Methylobacteriaceae</taxon>
        <taxon>Methylobacterium</taxon>
    </lineage>
</organism>
<evidence type="ECO:0000256" key="12">
    <source>
        <dbReference type="RuleBase" id="RU363032"/>
    </source>
</evidence>
<comment type="subcellular location">
    <subcellularLocation>
        <location evidence="1">Cell inner membrane</location>
        <topology evidence="1">Multi-pass membrane protein</topology>
    </subcellularLocation>
    <subcellularLocation>
        <location evidence="12">Cell membrane</location>
        <topology evidence="12">Multi-pass membrane protein</topology>
    </subcellularLocation>
</comment>